<dbReference type="InterPro" id="IPR029058">
    <property type="entry name" value="AB_hydrolase_fold"/>
</dbReference>
<evidence type="ECO:0000313" key="4">
    <source>
        <dbReference type="Proteomes" id="UP000184267"/>
    </source>
</evidence>
<dbReference type="Proteomes" id="UP000184267">
    <property type="component" value="Unassembled WGS sequence"/>
</dbReference>
<dbReference type="PANTHER" id="PTHR48081">
    <property type="entry name" value="AB HYDROLASE SUPERFAMILY PROTEIN C4A8.06C"/>
    <property type="match status" value="1"/>
</dbReference>
<dbReference type="InterPro" id="IPR050300">
    <property type="entry name" value="GDXG_lipolytic_enzyme"/>
</dbReference>
<gene>
    <name evidence="3" type="ORF">TRAPUB_11025</name>
</gene>
<reference evidence="3 4" key="1">
    <citation type="submission" date="2016-10" db="EMBL/GenBank/DDBJ databases">
        <title>Genome sequence of the basidiomycete white-rot fungus Trametes pubescens.</title>
        <authorList>
            <person name="Makela M.R."/>
            <person name="Granchi Z."/>
            <person name="Peng M."/>
            <person name="De Vries R.P."/>
            <person name="Grigoriev I."/>
            <person name="Riley R."/>
            <person name="Hilden K."/>
        </authorList>
    </citation>
    <scope>NUCLEOTIDE SEQUENCE [LARGE SCALE GENOMIC DNA]</scope>
    <source>
        <strain evidence="3 4">FBCC735</strain>
    </source>
</reference>
<keyword evidence="1 3" id="KW-0378">Hydrolase</keyword>
<name>A0A1M2VY14_TRAPU</name>
<evidence type="ECO:0000313" key="3">
    <source>
        <dbReference type="EMBL" id="OJT12436.1"/>
    </source>
</evidence>
<feature type="domain" description="Alpha/beta hydrolase fold-3" evidence="2">
    <location>
        <begin position="92"/>
        <end position="309"/>
    </location>
</feature>
<dbReference type="InterPro" id="IPR013094">
    <property type="entry name" value="AB_hydrolase_3"/>
</dbReference>
<keyword evidence="4" id="KW-1185">Reference proteome</keyword>
<dbReference type="OrthoDB" id="408631at2759"/>
<proteinExistence type="predicted"/>
<dbReference type="Gene3D" id="3.40.50.1820">
    <property type="entry name" value="alpha/beta hydrolase"/>
    <property type="match status" value="1"/>
</dbReference>
<organism evidence="3 4">
    <name type="scientific">Trametes pubescens</name>
    <name type="common">White-rot fungus</name>
    <dbReference type="NCBI Taxonomy" id="154538"/>
    <lineage>
        <taxon>Eukaryota</taxon>
        <taxon>Fungi</taxon>
        <taxon>Dikarya</taxon>
        <taxon>Basidiomycota</taxon>
        <taxon>Agaricomycotina</taxon>
        <taxon>Agaricomycetes</taxon>
        <taxon>Polyporales</taxon>
        <taxon>Polyporaceae</taxon>
        <taxon>Trametes</taxon>
    </lineage>
</organism>
<sequence>MLAIDPELAALLGPVDPRFQVEEPKHVPTIAEARAYCEQSEVAPSKAYHKPFLPLENTYDVQDRKVSVDDGEITVRCIVPVAADELETFPVLVNMHGGGWSVGSIDLDDYFLRKVAVDLQLSIVNVDYRLAPEYPFPTAVTDCLAALKWVASNTALLKGDLSKGFLVCGHSAGANLAAVLAHEARDDPFFRGPGRQLTGQILREPLVIHPDAYPEKLKPEMRSMEENKYMPPLTRATADFVVALYNPVRNDSRFSPLLYTSHHDLPRAFVQGMALDILRDDARAYAKALREAGVECRHIEYPGVSHGFHHNYPAITAAIRVRADLVQGIKWVLSKDSET</sequence>
<protein>
    <submittedName>
        <fullName evidence="3">AB hydrolase superfamily protein B1A11.02</fullName>
    </submittedName>
</protein>
<dbReference type="EMBL" id="MNAD01000488">
    <property type="protein sequence ID" value="OJT12436.1"/>
    <property type="molecule type" value="Genomic_DNA"/>
</dbReference>
<dbReference type="GO" id="GO:0016787">
    <property type="term" value="F:hydrolase activity"/>
    <property type="evidence" value="ECO:0007669"/>
    <property type="project" value="UniProtKB-KW"/>
</dbReference>
<comment type="caution">
    <text evidence="3">The sequence shown here is derived from an EMBL/GenBank/DDBJ whole genome shotgun (WGS) entry which is preliminary data.</text>
</comment>
<accession>A0A1M2VY14</accession>
<dbReference type="OMA" id="ECRHIEY"/>
<dbReference type="STRING" id="154538.A0A1M2VY14"/>
<dbReference type="SUPFAM" id="SSF53474">
    <property type="entry name" value="alpha/beta-Hydrolases"/>
    <property type="match status" value="1"/>
</dbReference>
<evidence type="ECO:0000256" key="1">
    <source>
        <dbReference type="ARBA" id="ARBA00022801"/>
    </source>
</evidence>
<dbReference type="AlphaFoldDB" id="A0A1M2VY14"/>
<evidence type="ECO:0000259" key="2">
    <source>
        <dbReference type="Pfam" id="PF07859"/>
    </source>
</evidence>
<dbReference type="PANTHER" id="PTHR48081:SF8">
    <property type="entry name" value="ALPHA_BETA HYDROLASE FOLD-3 DOMAIN-CONTAINING PROTEIN-RELATED"/>
    <property type="match status" value="1"/>
</dbReference>
<dbReference type="Pfam" id="PF07859">
    <property type="entry name" value="Abhydrolase_3"/>
    <property type="match status" value="1"/>
</dbReference>